<accession>G8X3M4</accession>
<evidence type="ECO:0000256" key="1">
    <source>
        <dbReference type="ARBA" id="ARBA00022714"/>
    </source>
</evidence>
<keyword evidence="2" id="KW-0479">Metal-binding</keyword>
<dbReference type="RefSeq" id="WP_014145736.1">
    <property type="nucleotide sequence ID" value="NC_016111.1"/>
</dbReference>
<keyword evidence="3" id="KW-0408">Iron</keyword>
<keyword evidence="5" id="KW-0472">Membrane</keyword>
<evidence type="ECO:0000259" key="6">
    <source>
        <dbReference type="PROSITE" id="PS51296"/>
    </source>
</evidence>
<keyword evidence="5" id="KW-0812">Transmembrane</keyword>
<keyword evidence="8" id="KW-1185">Reference proteome</keyword>
<keyword evidence="5" id="KW-1133">Transmembrane helix</keyword>
<organism evidence="7 8">
    <name type="scientific">Streptantibioticus cattleyicolor (strain ATCC 35852 / DSM 46488 / JCM 4925 / NBRC 14057 / NRRL 8057)</name>
    <name type="common">Streptomyces cattleya</name>
    <dbReference type="NCBI Taxonomy" id="1003195"/>
    <lineage>
        <taxon>Bacteria</taxon>
        <taxon>Bacillati</taxon>
        <taxon>Actinomycetota</taxon>
        <taxon>Actinomycetes</taxon>
        <taxon>Kitasatosporales</taxon>
        <taxon>Streptomycetaceae</taxon>
        <taxon>Streptantibioticus</taxon>
    </lineage>
</organism>
<evidence type="ECO:0000256" key="5">
    <source>
        <dbReference type="SAM" id="Phobius"/>
    </source>
</evidence>
<dbReference type="PATRIC" id="fig|1003195.11.peg.6457"/>
<dbReference type="SUPFAM" id="SSF50022">
    <property type="entry name" value="ISP domain"/>
    <property type="match status" value="1"/>
</dbReference>
<dbReference type="Gene3D" id="2.102.10.10">
    <property type="entry name" value="Rieske [2Fe-2S] iron-sulphur domain"/>
    <property type="match status" value="1"/>
</dbReference>
<dbReference type="eggNOG" id="COG2146">
    <property type="taxonomic scope" value="Bacteria"/>
</dbReference>
<protein>
    <submittedName>
        <fullName evidence="7">Putative iron-sulfur protein</fullName>
    </submittedName>
</protein>
<dbReference type="InterPro" id="IPR019251">
    <property type="entry name" value="DUF2231_TM"/>
</dbReference>
<dbReference type="AlphaFoldDB" id="F8K0J3"/>
<keyword evidence="1" id="KW-0001">2Fe-2S</keyword>
<dbReference type="PROSITE" id="PS51296">
    <property type="entry name" value="RIESKE"/>
    <property type="match status" value="1"/>
</dbReference>
<evidence type="ECO:0000256" key="3">
    <source>
        <dbReference type="ARBA" id="ARBA00023004"/>
    </source>
</evidence>
<proteinExistence type="predicted"/>
<feature type="transmembrane region" description="Helical" evidence="5">
    <location>
        <begin position="113"/>
        <end position="133"/>
    </location>
</feature>
<dbReference type="Pfam" id="PF00355">
    <property type="entry name" value="Rieske"/>
    <property type="match status" value="1"/>
</dbReference>
<dbReference type="PANTHER" id="PTHR21496">
    <property type="entry name" value="FERREDOXIN-RELATED"/>
    <property type="match status" value="1"/>
</dbReference>
<reference evidence="8" key="1">
    <citation type="submission" date="2011-12" db="EMBL/GenBank/DDBJ databases">
        <title>Complete genome sequence of Streptomyces cattleya strain DSM 46488.</title>
        <authorList>
            <person name="Ou H.-Y."/>
            <person name="Li P."/>
            <person name="Zhao C."/>
            <person name="O'Hagan D."/>
            <person name="Deng Z."/>
        </authorList>
    </citation>
    <scope>NUCLEOTIDE SEQUENCE [LARGE SCALE GENOMIC DNA]</scope>
    <source>
        <strain evidence="8">ATCC 35852 / DSM 46488 / JCM 4925 / NBRC 14057 / NRRL 8057</strain>
    </source>
</reference>
<dbReference type="GO" id="GO:0051537">
    <property type="term" value="F:2 iron, 2 sulfur cluster binding"/>
    <property type="evidence" value="ECO:0007669"/>
    <property type="project" value="UniProtKB-KW"/>
</dbReference>
<feature type="domain" description="Rieske" evidence="6">
    <location>
        <begin position="184"/>
        <end position="280"/>
    </location>
</feature>
<dbReference type="KEGG" id="scy:SCATT_50270"/>
<gene>
    <name evidence="7" type="ordered locus">SCATT_50270</name>
</gene>
<dbReference type="HOGENOM" id="CLU_065805_0_0_11"/>
<dbReference type="GO" id="GO:0004497">
    <property type="term" value="F:monooxygenase activity"/>
    <property type="evidence" value="ECO:0007669"/>
    <property type="project" value="UniProtKB-ARBA"/>
</dbReference>
<dbReference type="GO" id="GO:0046872">
    <property type="term" value="F:metal ion binding"/>
    <property type="evidence" value="ECO:0007669"/>
    <property type="project" value="UniProtKB-KW"/>
</dbReference>
<evidence type="ECO:0000313" key="7">
    <source>
        <dbReference type="EMBL" id="AEW97398.1"/>
    </source>
</evidence>
<dbReference type="Pfam" id="PF09990">
    <property type="entry name" value="DUF2231"/>
    <property type="match status" value="1"/>
</dbReference>
<evidence type="ECO:0000256" key="2">
    <source>
        <dbReference type="ARBA" id="ARBA00022723"/>
    </source>
</evidence>
<dbReference type="OrthoDB" id="9795104at2"/>
<keyword evidence="4" id="KW-0411">Iron-sulfur</keyword>
<sequence>MAVLHQLAKRLEHMTALDAAAEPLSRAVRGFLARRQPLRDLLSGTNLGHPLHPVLTDVPIGAWSMSALLDLAGGRRSRRAADLLVVTGVLSALPTAAAGWNDWSDTKGGARRVGVAHAAANSAALVLYTASLAARCAGRRGRGRVLGLAGLGALMAGGYLGGHLTFVDVVNANRTAFEQRPGEWTPVLAESELGEGAQRAVRAGDAVVLLHRSGGAIHALANTCSHLGGPLDQGKISGGCVTCPWHGSTFSLADGTVVHGPASSPQPVYETRVRDGHIEVRARD</sequence>
<dbReference type="STRING" id="1003195.SCATT_50270"/>
<feature type="transmembrane region" description="Helical" evidence="5">
    <location>
        <begin position="145"/>
        <end position="166"/>
    </location>
</feature>
<dbReference type="PANTHER" id="PTHR21496:SF23">
    <property type="entry name" value="3-PHENYLPROPIONATE_CINNAMIC ACID DIOXYGENASE FERREDOXIN SUBUNIT"/>
    <property type="match status" value="1"/>
</dbReference>
<dbReference type="KEGG" id="sct:SCAT_5033"/>
<accession>F8K0J3</accession>
<name>F8K0J3_STREN</name>
<dbReference type="InterPro" id="IPR017941">
    <property type="entry name" value="Rieske_2Fe-2S"/>
</dbReference>
<evidence type="ECO:0000256" key="4">
    <source>
        <dbReference type="ARBA" id="ARBA00023014"/>
    </source>
</evidence>
<dbReference type="CDD" id="cd03467">
    <property type="entry name" value="Rieske"/>
    <property type="match status" value="1"/>
</dbReference>
<dbReference type="Proteomes" id="UP000007842">
    <property type="component" value="Chromosome"/>
</dbReference>
<dbReference type="EMBL" id="CP003219">
    <property type="protein sequence ID" value="AEW97398.1"/>
    <property type="molecule type" value="Genomic_DNA"/>
</dbReference>
<evidence type="ECO:0000313" key="8">
    <source>
        <dbReference type="Proteomes" id="UP000007842"/>
    </source>
</evidence>
<feature type="transmembrane region" description="Helical" evidence="5">
    <location>
        <begin position="83"/>
        <end position="101"/>
    </location>
</feature>
<dbReference type="InterPro" id="IPR036922">
    <property type="entry name" value="Rieske_2Fe-2S_sf"/>
</dbReference>
<dbReference type="GO" id="GO:0016705">
    <property type="term" value="F:oxidoreductase activity, acting on paired donors, with incorporation or reduction of molecular oxygen"/>
    <property type="evidence" value="ECO:0007669"/>
    <property type="project" value="UniProtKB-ARBA"/>
</dbReference>